<dbReference type="GO" id="GO:0031267">
    <property type="term" value="F:small GTPase binding"/>
    <property type="evidence" value="ECO:0007669"/>
    <property type="project" value="InterPro"/>
</dbReference>
<evidence type="ECO:0000259" key="8">
    <source>
        <dbReference type="PROSITE" id="PS50211"/>
    </source>
</evidence>
<dbReference type="PANTHER" id="PTHR46070:SF1">
    <property type="entry name" value="PINSTRIPE, ISOFORM A"/>
    <property type="match status" value="1"/>
</dbReference>
<dbReference type="GO" id="GO:0016020">
    <property type="term" value="C:membrane"/>
    <property type="evidence" value="ECO:0007669"/>
    <property type="project" value="UniProtKB-SubCell"/>
</dbReference>
<keyword evidence="3" id="KW-0677">Repeat</keyword>
<sequence>MSSSPAGGSRFADYFVIAGLDLASGLEPDQLSGDNLHCLPLDRPYKSKVLAHFPENVPWNPFDKDAVGMLCLPKGLTFRTLKQKRQPSFHTFIITREDGSRTYGSAYLFYEEVVNQQICAAMKTLHSMHLAELSNDQSRTLYSHLGSVYDPSTPRPQRKQHLQNPDNLYDMEKDHLFVTKCICLLTPLPFVAACKKYLTLLHMAIASREPPTLPLESYVYNVLYEVPLMPPGRSLRFHCLDREIVCQRPGINELPLFDFPLKEMFELLGVENVLLVFTSILVENQILLYSNDYQRLMLVAEGMTTLMFPFMWQHVYVPILPASLIHFLDAPVPFIMGLHRGNENRSQLQLPGEANMCFVDIDAGTVDAPEDLPQFPQRQELTEEIKSILAQFGVMDRKEKDAKEKERRERRRAASRSRSRSHSKTRQGKGSFENDSGMSSNDESVSSPLMAANIPGKYNSLEKNDTLAKIMAIARRTGVLGDTEDIHDVLSDRRKKKDKKKPEDEIESEDNHLKDLKFNNAVREVFLNRFLHIFSSYEAFIILPSQELGPEEWLTNRESMQNYDKAAFLSDQPDTFLPFLCRFIETQMFTTLIDNKILAIWEDCDYNLRVYEARLKLLKEKYGEARTPTCCDASVYQETEAIIEKRGIHIDHSSPIPHSLDDVQPRPHHCGYFPDLDAVALNKQPIVQSKPKKDSAKWRRKDRYLQHSEHLQLNSDQREFVIAEKHFKMWRKYIQEARAKMVRQPRLSELAQTGMMATNWKFVETLLKEAKGKTKRMLVEKMGQEAVDLGHGDQVTLTGVEENTLIASLCDLLERIWSHGLQTKQGKSALWSHLLNFQEIEECNDNSKPIDPNFLTPDISTLALDGDGSRSGTPEATPPGTPKKHKRKNSRGPELPTLIPLRESVTFDMKNILKMKDIKTDVGYARAWVRLALEKKLLSRHLKELLSDTDLLRSSYKRYAFLRCEDEREQFLCHLLSLNAVDYFCFTNTFTSTIIPYRVLIFPSRKFQGYATSANPYICLAGNLGDTGVVQVARHTLEILVEHKNLGMLTTLRIGHDNSGITPKWMIEHVLVRNDITGHTYKFPCGRWLGKGIDDGSIERLLVGELVPLTTDGEDLCYACSTPPRTRSPILPRKAPETKVRLPEIQQMLGESVNNLVKHYYKPEKERGSLTYLLCGEGGLVECLDNVFQYGYKSARLFRNRLYAWDYIEKCQAYFASALKEDVKVSQMKRAAYMSYCNVVARINEASQSVGKDGKFQLFVCVGLRDHVLERWLPVMAEAPVTASMYEENSFMREPTLLNFVVHLIHSLRDFTITLEASLVKGLDV</sequence>
<dbReference type="CDD" id="cd01757">
    <property type="entry name" value="PLAT_RAB6IP1"/>
    <property type="match status" value="1"/>
</dbReference>
<dbReference type="OrthoDB" id="6019893at2759"/>
<dbReference type="GO" id="GO:0005085">
    <property type="term" value="F:guanyl-nucleotide exchange factor activity"/>
    <property type="evidence" value="ECO:0007669"/>
    <property type="project" value="InterPro"/>
</dbReference>
<dbReference type="KEGG" id="lak:106151399"/>
<feature type="domain" description="PLAT" evidence="7">
    <location>
        <begin position="995"/>
        <end position="1103"/>
    </location>
</feature>
<reference evidence="11" key="1">
    <citation type="submission" date="2025-08" db="UniProtKB">
        <authorList>
            <consortium name="RefSeq"/>
        </authorList>
    </citation>
    <scope>IDENTIFICATION</scope>
    <source>
        <tissue evidence="11">Gonads</tissue>
    </source>
</reference>
<dbReference type="InterPro" id="IPR036392">
    <property type="entry name" value="PLAT/LH2_dom_sf"/>
</dbReference>
<dbReference type="Proteomes" id="UP000085678">
    <property type="component" value="Unplaced"/>
</dbReference>
<dbReference type="Pfam" id="PF02141">
    <property type="entry name" value="DENN"/>
    <property type="match status" value="1"/>
</dbReference>
<dbReference type="Pfam" id="PF02759">
    <property type="entry name" value="RUN"/>
    <property type="match status" value="2"/>
</dbReference>
<dbReference type="InterPro" id="IPR001024">
    <property type="entry name" value="PLAT/LH2_dom"/>
</dbReference>
<organism evidence="10 11">
    <name type="scientific">Lingula anatina</name>
    <name type="common">Brachiopod</name>
    <name type="synonym">Lingula unguis</name>
    <dbReference type="NCBI Taxonomy" id="7574"/>
    <lineage>
        <taxon>Eukaryota</taxon>
        <taxon>Metazoa</taxon>
        <taxon>Spiralia</taxon>
        <taxon>Lophotrochozoa</taxon>
        <taxon>Brachiopoda</taxon>
        <taxon>Linguliformea</taxon>
        <taxon>Lingulata</taxon>
        <taxon>Lingulida</taxon>
        <taxon>Linguloidea</taxon>
        <taxon>Lingulidae</taxon>
        <taxon>Lingula</taxon>
    </lineage>
</organism>
<evidence type="ECO:0000313" key="10">
    <source>
        <dbReference type="Proteomes" id="UP000085678"/>
    </source>
</evidence>
<dbReference type="SMART" id="SM00800">
    <property type="entry name" value="uDENN"/>
    <property type="match status" value="1"/>
</dbReference>
<feature type="region of interest" description="Disordered" evidence="6">
    <location>
        <begin position="864"/>
        <end position="895"/>
    </location>
</feature>
<dbReference type="Gene3D" id="3.40.50.11500">
    <property type="match status" value="1"/>
</dbReference>
<feature type="domain" description="UDENN" evidence="8">
    <location>
        <begin position="29"/>
        <end position="603"/>
    </location>
</feature>
<evidence type="ECO:0000256" key="4">
    <source>
        <dbReference type="ARBA" id="ARBA00023136"/>
    </source>
</evidence>
<gene>
    <name evidence="11" type="primary">LOC106151399</name>
</gene>
<feature type="compositionally biased region" description="Basic and acidic residues" evidence="6">
    <location>
        <begin position="396"/>
        <end position="407"/>
    </location>
</feature>
<dbReference type="PROSITE" id="PS50095">
    <property type="entry name" value="PLAT"/>
    <property type="match status" value="1"/>
</dbReference>
<feature type="domain" description="RUN" evidence="9">
    <location>
        <begin position="1171"/>
        <end position="1320"/>
    </location>
</feature>
<dbReference type="InterPro" id="IPR047277">
    <property type="entry name" value="PLAT_RAB6IP1"/>
</dbReference>
<evidence type="ECO:0000256" key="2">
    <source>
        <dbReference type="ARBA" id="ARBA00006664"/>
    </source>
</evidence>
<dbReference type="SUPFAM" id="SSF140741">
    <property type="entry name" value="RUN domain-like"/>
    <property type="match status" value="2"/>
</dbReference>
<dbReference type="InterPro" id="IPR037516">
    <property type="entry name" value="Tripartite_DENN"/>
</dbReference>
<evidence type="ECO:0000256" key="6">
    <source>
        <dbReference type="SAM" id="MobiDB-lite"/>
    </source>
</evidence>
<comment type="caution">
    <text evidence="5">Lacks conserved residue(s) required for the propagation of feature annotation.</text>
</comment>
<name>A0A1S3H1U3_LINAN</name>
<dbReference type="CDD" id="cd17677">
    <property type="entry name" value="RUN1_DENND5"/>
    <property type="match status" value="1"/>
</dbReference>
<dbReference type="GeneID" id="106151399"/>
<feature type="compositionally biased region" description="Basic residues" evidence="6">
    <location>
        <begin position="408"/>
        <end position="427"/>
    </location>
</feature>
<dbReference type="Gene3D" id="3.30.450.200">
    <property type="match status" value="1"/>
</dbReference>
<evidence type="ECO:0000259" key="9">
    <source>
        <dbReference type="PROSITE" id="PS50826"/>
    </source>
</evidence>
<protein>
    <submittedName>
        <fullName evidence="11">DENN domain-containing protein 5B isoform X1</fullName>
    </submittedName>
</protein>
<dbReference type="InterPro" id="IPR047278">
    <property type="entry name" value="DEN5A/B"/>
</dbReference>
<dbReference type="RefSeq" id="XP_013380095.1">
    <property type="nucleotide sequence ID" value="XM_013524641.1"/>
</dbReference>
<dbReference type="InParanoid" id="A0A1S3H1U3"/>
<feature type="domain" description="RUN" evidence="9">
    <location>
        <begin position="800"/>
        <end position="991"/>
    </location>
</feature>
<dbReference type="STRING" id="7574.A0A1S3H1U3"/>
<dbReference type="SMART" id="SM00801">
    <property type="entry name" value="dDENN"/>
    <property type="match status" value="1"/>
</dbReference>
<comment type="subcellular location">
    <subcellularLocation>
        <location evidence="1">Membrane</location>
    </subcellularLocation>
</comment>
<dbReference type="InterPro" id="IPR004012">
    <property type="entry name" value="Run_dom"/>
</dbReference>
<dbReference type="Pfam" id="PF03455">
    <property type="entry name" value="dDENN"/>
    <property type="match status" value="1"/>
</dbReference>
<evidence type="ECO:0000256" key="3">
    <source>
        <dbReference type="ARBA" id="ARBA00022737"/>
    </source>
</evidence>
<evidence type="ECO:0000256" key="5">
    <source>
        <dbReference type="PROSITE-ProRule" id="PRU00152"/>
    </source>
</evidence>
<dbReference type="Pfam" id="PF01477">
    <property type="entry name" value="PLAT"/>
    <property type="match status" value="1"/>
</dbReference>
<dbReference type="Gene3D" id="1.20.58.900">
    <property type="match status" value="3"/>
</dbReference>
<keyword evidence="4" id="KW-0472">Membrane</keyword>
<proteinExistence type="inferred from homology"/>
<feature type="compositionally biased region" description="Polar residues" evidence="6">
    <location>
        <begin position="433"/>
        <end position="447"/>
    </location>
</feature>
<feature type="region of interest" description="Disordered" evidence="6">
    <location>
        <begin position="396"/>
        <end position="448"/>
    </location>
</feature>
<dbReference type="InterPro" id="IPR043153">
    <property type="entry name" value="DENN_C"/>
</dbReference>
<dbReference type="PROSITE" id="PS50826">
    <property type="entry name" value="RUN"/>
    <property type="match status" value="2"/>
</dbReference>
<accession>A0A1S3H1U3</accession>
<comment type="similarity">
    <text evidence="2">Belongs to the RAB6IP1 family.</text>
</comment>
<dbReference type="SUPFAM" id="SSF49723">
    <property type="entry name" value="Lipase/lipooxygenase domain (PLAT/LH2 domain)"/>
    <property type="match status" value="1"/>
</dbReference>
<dbReference type="CDD" id="cd17678">
    <property type="entry name" value="RUN2_DENND5"/>
    <property type="match status" value="1"/>
</dbReference>
<dbReference type="InterPro" id="IPR037213">
    <property type="entry name" value="Run_dom_sf"/>
</dbReference>
<dbReference type="SMART" id="SM00593">
    <property type="entry name" value="RUN"/>
    <property type="match status" value="2"/>
</dbReference>
<dbReference type="PROSITE" id="PS50211">
    <property type="entry name" value="DENN"/>
    <property type="match status" value="1"/>
</dbReference>
<evidence type="ECO:0000259" key="7">
    <source>
        <dbReference type="PROSITE" id="PS50095"/>
    </source>
</evidence>
<dbReference type="InterPro" id="IPR001194">
    <property type="entry name" value="cDENN_dom"/>
</dbReference>
<keyword evidence="10" id="KW-1185">Reference proteome</keyword>
<dbReference type="InterPro" id="IPR005113">
    <property type="entry name" value="uDENN_dom"/>
</dbReference>
<dbReference type="SMART" id="SM00799">
    <property type="entry name" value="DENN"/>
    <property type="match status" value="1"/>
</dbReference>
<dbReference type="InterPro" id="IPR005112">
    <property type="entry name" value="dDENN_dom"/>
</dbReference>
<dbReference type="Gene3D" id="2.60.60.20">
    <property type="entry name" value="PLAT/LH2 domain"/>
    <property type="match status" value="1"/>
</dbReference>
<dbReference type="FunCoup" id="A0A1S3H1U3">
    <property type="interactions" value="1321"/>
</dbReference>
<evidence type="ECO:0000256" key="1">
    <source>
        <dbReference type="ARBA" id="ARBA00004370"/>
    </source>
</evidence>
<dbReference type="PANTHER" id="PTHR46070">
    <property type="entry name" value="PINSTRIPE, ISOFORM A"/>
    <property type="match status" value="1"/>
</dbReference>
<dbReference type="Pfam" id="PF03456">
    <property type="entry name" value="uDENN"/>
    <property type="match status" value="1"/>
</dbReference>
<evidence type="ECO:0000313" key="11">
    <source>
        <dbReference type="RefSeq" id="XP_013380095.1"/>
    </source>
</evidence>